<dbReference type="Gene3D" id="3.40.33.10">
    <property type="entry name" value="CAP"/>
    <property type="match status" value="1"/>
</dbReference>
<dbReference type="PANTHER" id="PTHR10334">
    <property type="entry name" value="CYSTEINE-RICH SECRETORY PROTEIN-RELATED"/>
    <property type="match status" value="1"/>
</dbReference>
<dbReference type="InterPro" id="IPR014044">
    <property type="entry name" value="CAP_dom"/>
</dbReference>
<dbReference type="AlphaFoldDB" id="A0A0N5B294"/>
<dbReference type="SMART" id="SM00198">
    <property type="entry name" value="SCP"/>
    <property type="match status" value="1"/>
</dbReference>
<dbReference type="SUPFAM" id="SSF55797">
    <property type="entry name" value="PR-1-like"/>
    <property type="match status" value="1"/>
</dbReference>
<evidence type="ECO:0000313" key="3">
    <source>
        <dbReference type="WBParaSite" id="SPAL_0000019600.1"/>
    </source>
</evidence>
<evidence type="ECO:0000313" key="2">
    <source>
        <dbReference type="Proteomes" id="UP000046392"/>
    </source>
</evidence>
<proteinExistence type="predicted"/>
<dbReference type="WBParaSite" id="SPAL_0000019600.1">
    <property type="protein sequence ID" value="SPAL_0000019600.1"/>
    <property type="gene ID" value="SPAL_0000019600"/>
</dbReference>
<dbReference type="InterPro" id="IPR035940">
    <property type="entry name" value="CAP_sf"/>
</dbReference>
<feature type="domain" description="SCP" evidence="1">
    <location>
        <begin position="2"/>
        <end position="120"/>
    </location>
</feature>
<accession>A0A0N5B294</accession>
<name>A0A0N5B294_STREA</name>
<dbReference type="Proteomes" id="UP000046392">
    <property type="component" value="Unplaced"/>
</dbReference>
<keyword evidence="2" id="KW-1185">Reference proteome</keyword>
<reference evidence="3" key="1">
    <citation type="submission" date="2017-02" db="UniProtKB">
        <authorList>
            <consortium name="WormBaseParasite"/>
        </authorList>
    </citation>
    <scope>IDENTIFICATION</scope>
</reference>
<sequence>MNLYRRLHGSKALKLDNYLSDQAQEAAKTYIKNGKSSFRRKSNSAVNCKKIHFTLAPLLVNMWYKESRSYNYRRPGPQLQTSHFTNLIWRSTVKVGIGIVKNDSYLYICFIYSPSGNVQRKYIDNVRKARYHLVNSRSFFSTLHNNN</sequence>
<dbReference type="InterPro" id="IPR001283">
    <property type="entry name" value="CRISP-related"/>
</dbReference>
<evidence type="ECO:0000259" key="1">
    <source>
        <dbReference type="SMART" id="SM00198"/>
    </source>
</evidence>
<organism evidence="2 3">
    <name type="scientific">Strongyloides papillosus</name>
    <name type="common">Intestinal threadworm</name>
    <dbReference type="NCBI Taxonomy" id="174720"/>
    <lineage>
        <taxon>Eukaryota</taxon>
        <taxon>Metazoa</taxon>
        <taxon>Ecdysozoa</taxon>
        <taxon>Nematoda</taxon>
        <taxon>Chromadorea</taxon>
        <taxon>Rhabditida</taxon>
        <taxon>Tylenchina</taxon>
        <taxon>Panagrolaimomorpha</taxon>
        <taxon>Strongyloidoidea</taxon>
        <taxon>Strongyloididae</taxon>
        <taxon>Strongyloides</taxon>
    </lineage>
</organism>
<dbReference type="PRINTS" id="PR00837">
    <property type="entry name" value="V5TPXLIKE"/>
</dbReference>
<protein>
    <submittedName>
        <fullName evidence="3">SCP domain-containing protein</fullName>
    </submittedName>
</protein>
<dbReference type="Pfam" id="PF00188">
    <property type="entry name" value="CAP"/>
    <property type="match status" value="1"/>
</dbReference>